<organism evidence="3 4">
    <name type="scientific">Neolentinus lepideus HHB14362 ss-1</name>
    <dbReference type="NCBI Taxonomy" id="1314782"/>
    <lineage>
        <taxon>Eukaryota</taxon>
        <taxon>Fungi</taxon>
        <taxon>Dikarya</taxon>
        <taxon>Basidiomycota</taxon>
        <taxon>Agaricomycotina</taxon>
        <taxon>Agaricomycetes</taxon>
        <taxon>Gloeophyllales</taxon>
        <taxon>Gloeophyllaceae</taxon>
        <taxon>Neolentinus</taxon>
    </lineage>
</organism>
<feature type="compositionally biased region" description="Polar residues" evidence="1">
    <location>
        <begin position="172"/>
        <end position="187"/>
    </location>
</feature>
<sequence>MIISRGTDTLNGGVYYSQKESPWRGLSFCTELQHWMVLEEHENDTRALTQSQFSVTFSGPIPLRPLRVYFVVSLCIILGSAYSGCLRCRMPRTRTRHYKYRRKIYGHSCGISVLRMATPAFLLEKRLLSQCHQILLRYRYLSLLVSTKVLRENPPVILHATTQYELPPSPPDSSETGTERVVSSSTVEGEEKKMVKKSIVTISNETAESILVIVARGLFQSFLPNMEGVVERKQ</sequence>
<evidence type="ECO:0000313" key="4">
    <source>
        <dbReference type="Proteomes" id="UP000076761"/>
    </source>
</evidence>
<evidence type="ECO:0000256" key="2">
    <source>
        <dbReference type="SAM" id="Phobius"/>
    </source>
</evidence>
<proteinExistence type="predicted"/>
<protein>
    <submittedName>
        <fullName evidence="3">Uncharacterized protein</fullName>
    </submittedName>
</protein>
<accession>A0A165VPR8</accession>
<dbReference type="InParanoid" id="A0A165VPR8"/>
<keyword evidence="2" id="KW-1133">Transmembrane helix</keyword>
<dbReference type="OrthoDB" id="10597144at2759"/>
<dbReference type="AlphaFoldDB" id="A0A165VPR8"/>
<feature type="transmembrane region" description="Helical" evidence="2">
    <location>
        <begin position="66"/>
        <end position="83"/>
    </location>
</feature>
<feature type="region of interest" description="Disordered" evidence="1">
    <location>
        <begin position="162"/>
        <end position="189"/>
    </location>
</feature>
<keyword evidence="2" id="KW-0472">Membrane</keyword>
<keyword evidence="2" id="KW-0812">Transmembrane</keyword>
<dbReference type="Proteomes" id="UP000076761">
    <property type="component" value="Unassembled WGS sequence"/>
</dbReference>
<evidence type="ECO:0000313" key="3">
    <source>
        <dbReference type="EMBL" id="KZT29996.1"/>
    </source>
</evidence>
<keyword evidence="4" id="KW-1185">Reference proteome</keyword>
<name>A0A165VPR8_9AGAM</name>
<gene>
    <name evidence="3" type="ORF">NEOLEDRAFT_1166297</name>
</gene>
<evidence type="ECO:0000256" key="1">
    <source>
        <dbReference type="SAM" id="MobiDB-lite"/>
    </source>
</evidence>
<dbReference type="EMBL" id="KV425552">
    <property type="protein sequence ID" value="KZT29996.1"/>
    <property type="molecule type" value="Genomic_DNA"/>
</dbReference>
<reference evidence="3 4" key="1">
    <citation type="journal article" date="2016" name="Mol. Biol. Evol.">
        <title>Comparative Genomics of Early-Diverging Mushroom-Forming Fungi Provides Insights into the Origins of Lignocellulose Decay Capabilities.</title>
        <authorList>
            <person name="Nagy L.G."/>
            <person name="Riley R."/>
            <person name="Tritt A."/>
            <person name="Adam C."/>
            <person name="Daum C."/>
            <person name="Floudas D."/>
            <person name="Sun H."/>
            <person name="Yadav J.S."/>
            <person name="Pangilinan J."/>
            <person name="Larsson K.H."/>
            <person name="Matsuura K."/>
            <person name="Barry K."/>
            <person name="Labutti K."/>
            <person name="Kuo R."/>
            <person name="Ohm R.A."/>
            <person name="Bhattacharya S.S."/>
            <person name="Shirouzu T."/>
            <person name="Yoshinaga Y."/>
            <person name="Martin F.M."/>
            <person name="Grigoriev I.V."/>
            <person name="Hibbett D.S."/>
        </authorList>
    </citation>
    <scope>NUCLEOTIDE SEQUENCE [LARGE SCALE GENOMIC DNA]</scope>
    <source>
        <strain evidence="3 4">HHB14362 ss-1</strain>
    </source>
</reference>